<dbReference type="GO" id="GO:0008198">
    <property type="term" value="F:ferrous iron binding"/>
    <property type="evidence" value="ECO:0007669"/>
    <property type="project" value="InterPro"/>
</dbReference>
<dbReference type="CDD" id="cd07363">
    <property type="entry name" value="45_DOPA_Dioxygenase"/>
    <property type="match status" value="1"/>
</dbReference>
<comment type="caution">
    <text evidence="7">The sequence shown here is derived from an EMBL/GenBank/DDBJ whole genome shotgun (WGS) entry which is preliminary data.</text>
</comment>
<evidence type="ECO:0000256" key="3">
    <source>
        <dbReference type="ARBA" id="ARBA00022723"/>
    </source>
</evidence>
<gene>
    <name evidence="7" type="ORF">DHEL01_v205520</name>
</gene>
<evidence type="ECO:0000256" key="2">
    <source>
        <dbReference type="ARBA" id="ARBA00007581"/>
    </source>
</evidence>
<evidence type="ECO:0000313" key="7">
    <source>
        <dbReference type="EMBL" id="POS76090.1"/>
    </source>
</evidence>
<accession>A0A2P5I0Q5</accession>
<dbReference type="EMBL" id="MAVT02000409">
    <property type="protein sequence ID" value="POS76090.1"/>
    <property type="molecule type" value="Genomic_DNA"/>
</dbReference>
<evidence type="ECO:0000313" key="8">
    <source>
        <dbReference type="Proteomes" id="UP000094444"/>
    </source>
</evidence>
<dbReference type="AlphaFoldDB" id="A0A2P5I0Q5"/>
<dbReference type="GO" id="GO:0016702">
    <property type="term" value="F:oxidoreductase activity, acting on single donors with incorporation of molecular oxygen, incorporation of two atoms of oxygen"/>
    <property type="evidence" value="ECO:0007669"/>
    <property type="project" value="UniProtKB-ARBA"/>
</dbReference>
<organism evidence="7 8">
    <name type="scientific">Diaporthe helianthi</name>
    <dbReference type="NCBI Taxonomy" id="158607"/>
    <lineage>
        <taxon>Eukaryota</taxon>
        <taxon>Fungi</taxon>
        <taxon>Dikarya</taxon>
        <taxon>Ascomycota</taxon>
        <taxon>Pezizomycotina</taxon>
        <taxon>Sordariomycetes</taxon>
        <taxon>Sordariomycetidae</taxon>
        <taxon>Diaporthales</taxon>
        <taxon>Diaporthaceae</taxon>
        <taxon>Diaporthe</taxon>
    </lineage>
</organism>
<dbReference type="InterPro" id="IPR014436">
    <property type="entry name" value="Extradiol_dOase_DODA"/>
</dbReference>
<evidence type="ECO:0000256" key="5">
    <source>
        <dbReference type="ARBA" id="ARBA00023002"/>
    </source>
</evidence>
<comment type="cofactor">
    <cofactor evidence="1">
        <name>Zn(2+)</name>
        <dbReference type="ChEBI" id="CHEBI:29105"/>
    </cofactor>
</comment>
<evidence type="ECO:0000259" key="6">
    <source>
        <dbReference type="Pfam" id="PF02900"/>
    </source>
</evidence>
<keyword evidence="8" id="KW-1185">Reference proteome</keyword>
<keyword evidence="5" id="KW-0560">Oxidoreductase</keyword>
<evidence type="ECO:0000256" key="1">
    <source>
        <dbReference type="ARBA" id="ARBA00001947"/>
    </source>
</evidence>
<dbReference type="GO" id="GO:0008270">
    <property type="term" value="F:zinc ion binding"/>
    <property type="evidence" value="ECO:0007669"/>
    <property type="project" value="InterPro"/>
</dbReference>
<dbReference type="OrthoDB" id="7396853at2759"/>
<keyword evidence="3" id="KW-0479">Metal-binding</keyword>
<dbReference type="PANTHER" id="PTHR30096">
    <property type="entry name" value="4,5-DOPA DIOXYGENASE EXTRADIOL-LIKE PROTEIN"/>
    <property type="match status" value="1"/>
</dbReference>
<protein>
    <recommendedName>
        <fullName evidence="6">Extradiol ring-cleavage dioxygenase class III enzyme subunit B domain-containing protein</fullName>
    </recommendedName>
</protein>
<dbReference type="Gene3D" id="3.40.830.10">
    <property type="entry name" value="LigB-like"/>
    <property type="match status" value="1"/>
</dbReference>
<evidence type="ECO:0000256" key="4">
    <source>
        <dbReference type="ARBA" id="ARBA00022833"/>
    </source>
</evidence>
<sequence>MAVGRTNKGKMAPVHFFSHGSTMMLGEEHASAEYWKKMGDLALANGLEHVVMMGAHWATTYEGIYISAHPNPGKSPVAYVHPSKYEDYRLNPDLAMVPAIQQHLAAAGIPSRPDPDFEWIHDTYLVLIRMFPAGCPPTTIISAQRRYDPHFHMSVGAALRPLRDWDAHKTLFIGSGGAVHNLYRNVWAPMLRYRDNFAQPTPPAAWAMDFRQEVIDAFVAGNTAETSADDAAYGALLRNGKGTVGKGSRGVGGPRLRRKMTALMKHPMYREAHATDDHFLASLWVAGLCGAKGDENMRGELGAEDWELTNMCNSQFTLGSWDEDDY</sequence>
<feature type="domain" description="Extradiol ring-cleavage dioxygenase class III enzyme subunit B" evidence="6">
    <location>
        <begin position="14"/>
        <end position="225"/>
    </location>
</feature>
<name>A0A2P5I0Q5_DIAHE</name>
<dbReference type="STRING" id="158607.A0A2P5I0Q5"/>
<dbReference type="PANTHER" id="PTHR30096:SF1">
    <property type="entry name" value="AROMATIC RING-OPENING DIOXYGENASE FAMILY PROTEIN (AFU_ORTHOLOGUE AFUA_7G00640)"/>
    <property type="match status" value="1"/>
</dbReference>
<dbReference type="InterPro" id="IPR004183">
    <property type="entry name" value="Xdiol_dOase_suB"/>
</dbReference>
<comment type="similarity">
    <text evidence="2">Belongs to the DODA-type extradiol aromatic ring-opening dioxygenase family.</text>
</comment>
<dbReference type="SUPFAM" id="SSF53213">
    <property type="entry name" value="LigB-like"/>
    <property type="match status" value="2"/>
</dbReference>
<reference evidence="7" key="1">
    <citation type="submission" date="2017-09" db="EMBL/GenBank/DDBJ databases">
        <title>Polyketide synthases of a Diaporthe helianthi virulent isolate.</title>
        <authorList>
            <person name="Baroncelli R."/>
        </authorList>
    </citation>
    <scope>NUCLEOTIDE SEQUENCE [LARGE SCALE GENOMIC DNA]</scope>
    <source>
        <strain evidence="7">7/96</strain>
    </source>
</reference>
<dbReference type="Proteomes" id="UP000094444">
    <property type="component" value="Unassembled WGS sequence"/>
</dbReference>
<proteinExistence type="inferred from homology"/>
<keyword evidence="4" id="KW-0862">Zinc</keyword>
<dbReference type="InParanoid" id="A0A2P5I0Q5"/>
<dbReference type="Pfam" id="PF02900">
    <property type="entry name" value="LigB"/>
    <property type="match status" value="1"/>
</dbReference>